<organism evidence="1 2">
    <name type="scientific">Anaerobutyricum hallii</name>
    <dbReference type="NCBI Taxonomy" id="39488"/>
    <lineage>
        <taxon>Bacteria</taxon>
        <taxon>Bacillati</taxon>
        <taxon>Bacillota</taxon>
        <taxon>Clostridia</taxon>
        <taxon>Lachnospirales</taxon>
        <taxon>Lachnospiraceae</taxon>
        <taxon>Anaerobutyricum</taxon>
    </lineage>
</organism>
<evidence type="ECO:0008006" key="3">
    <source>
        <dbReference type="Google" id="ProtNLM"/>
    </source>
</evidence>
<proteinExistence type="predicted"/>
<dbReference type="AlphaFoldDB" id="A0A173XEU8"/>
<accession>A0A173XEU8</accession>
<reference evidence="1 2" key="1">
    <citation type="submission" date="2015-09" db="EMBL/GenBank/DDBJ databases">
        <authorList>
            <consortium name="Pathogen Informatics"/>
        </authorList>
    </citation>
    <scope>NUCLEOTIDE SEQUENCE [LARGE SCALE GENOMIC DNA]</scope>
    <source>
        <strain evidence="1 2">2789STDY5834835</strain>
    </source>
</reference>
<gene>
    <name evidence="1" type="ORF">ERS852450_00087</name>
</gene>
<protein>
    <recommendedName>
        <fullName evidence="3">Transposase</fullName>
    </recommendedName>
</protein>
<evidence type="ECO:0000313" key="1">
    <source>
        <dbReference type="EMBL" id="CUN49427.1"/>
    </source>
</evidence>
<name>A0A173XEU8_9FIRM</name>
<dbReference type="EMBL" id="CYZL01000001">
    <property type="protein sequence ID" value="CUN49427.1"/>
    <property type="molecule type" value="Genomic_DNA"/>
</dbReference>
<dbReference type="RefSeq" id="WP_055297776.1">
    <property type="nucleotide sequence ID" value="NZ_BLYK01000008.1"/>
</dbReference>
<evidence type="ECO:0000313" key="2">
    <source>
        <dbReference type="Proteomes" id="UP000095679"/>
    </source>
</evidence>
<sequence>MKKAVPMILSEDNFKQIFAFADRNSRLAKLLYNAALFRIRQVFTGWNKEERTDLEKSVFAEIQCAKETYKDFTCRRVFSYKALDRTLRANKNPDFFAGLSMQTAQSIVRQATIDFKAWLDALKVYKKDPSSFTGRPRMPKYCRLDKKTFKVTNQDATVC</sequence>
<dbReference type="Proteomes" id="UP000095679">
    <property type="component" value="Unassembled WGS sequence"/>
</dbReference>